<reference evidence="1 2" key="1">
    <citation type="journal article" date="2018" name="Genomics">
        <title>Molecular footprints of inshore aquatic adaptation in Indo-Pacific humpback dolphin (Sousa chinensis).</title>
        <authorList>
            <person name="Ming Y."/>
            <person name="Jian J."/>
            <person name="Yu F."/>
            <person name="Yu X."/>
            <person name="Wang J."/>
            <person name="Liu W."/>
        </authorList>
    </citation>
    <scope>NUCLEOTIDE SEQUENCE [LARGE SCALE GENOMIC DNA]</scope>
    <source>
        <strain evidence="1">MY-2018</strain>
        <tissue evidence="1">Skin</tissue>
    </source>
</reference>
<evidence type="ECO:0000313" key="1">
    <source>
        <dbReference type="EMBL" id="TEA36177.1"/>
    </source>
</evidence>
<sequence>MKWDIVEQLGIVSFSNSLKKFHKTACGRHPIRVLSN</sequence>
<comment type="caution">
    <text evidence="1">The sequence shown here is derived from an EMBL/GenBank/DDBJ whole genome shotgun (WGS) entry which is preliminary data.</text>
</comment>
<dbReference type="Proteomes" id="UP000295264">
    <property type="component" value="Unassembled WGS sequence"/>
</dbReference>
<dbReference type="EMBL" id="QWLN02006709">
    <property type="protein sequence ID" value="TEA36177.1"/>
    <property type="molecule type" value="Genomic_DNA"/>
</dbReference>
<name>A0A484GK35_SOUCH</name>
<accession>A0A484GK35</accession>
<evidence type="ECO:0000313" key="2">
    <source>
        <dbReference type="Proteomes" id="UP000295264"/>
    </source>
</evidence>
<dbReference type="AlphaFoldDB" id="A0A484GK35"/>
<feature type="non-terminal residue" evidence="1">
    <location>
        <position position="36"/>
    </location>
</feature>
<proteinExistence type="predicted"/>
<protein>
    <submittedName>
        <fullName evidence="1">Uncharacterized protein</fullName>
    </submittedName>
</protein>
<keyword evidence="2" id="KW-1185">Reference proteome</keyword>
<gene>
    <name evidence="1" type="ORF">DBR06_SOUSAS7510014</name>
</gene>
<organism evidence="1 2">
    <name type="scientific">Sousa chinensis</name>
    <name type="common">Indo-pacific humpbacked dolphin</name>
    <name type="synonym">Steno chinensis</name>
    <dbReference type="NCBI Taxonomy" id="103600"/>
    <lineage>
        <taxon>Eukaryota</taxon>
        <taxon>Metazoa</taxon>
        <taxon>Chordata</taxon>
        <taxon>Craniata</taxon>
        <taxon>Vertebrata</taxon>
        <taxon>Euteleostomi</taxon>
        <taxon>Mammalia</taxon>
        <taxon>Eutheria</taxon>
        <taxon>Laurasiatheria</taxon>
        <taxon>Artiodactyla</taxon>
        <taxon>Whippomorpha</taxon>
        <taxon>Cetacea</taxon>
        <taxon>Odontoceti</taxon>
        <taxon>Delphinidae</taxon>
        <taxon>Sousa</taxon>
    </lineage>
</organism>